<accession>A0A519BAH7</accession>
<proteinExistence type="predicted"/>
<reference evidence="1 2" key="1">
    <citation type="submission" date="2019-01" db="EMBL/GenBank/DDBJ databases">
        <title>Insights into ecological role of a new deltaproteobacterial order Candidatus Sinidesulfobacterales (Sva0485) by metagenomics and metatranscriptomics.</title>
        <authorList>
            <person name="Tan S."/>
            <person name="Liu J."/>
            <person name="Fang Y."/>
            <person name="Hedlund B.P."/>
            <person name="Lian Z.H."/>
            <person name="Huang L.Y."/>
            <person name="Li J.T."/>
            <person name="Huang L.N."/>
            <person name="Li W.J."/>
            <person name="Jiang H.C."/>
            <person name="Dong H.L."/>
            <person name="Shu W.S."/>
        </authorList>
    </citation>
    <scope>NUCLEOTIDE SEQUENCE [LARGE SCALE GENOMIC DNA]</scope>
    <source>
        <strain evidence="1">AP3</strain>
    </source>
</reference>
<evidence type="ECO:0000313" key="2">
    <source>
        <dbReference type="Proteomes" id="UP000320813"/>
    </source>
</evidence>
<dbReference type="AlphaFoldDB" id="A0A519BAH7"/>
<sequence length="154" mass="15166">MYDATNTAGAGTYYADVAPFACTGGVLTNNGSYTTYAPGAAPKPTVGNTPGTKAIGGFADIGFYPKGSLYFYYGVGISSTATDATPTVIGTAAWPVTVAPLGVGGAAVGTTGTNSSCGGGYEAVAGTNFAGSNFQIYAVNDYSSSPILIAGTAY</sequence>
<name>A0A519BAH7_9DELT</name>
<gene>
    <name evidence="1" type="ORF">EVJ47_05940</name>
</gene>
<dbReference type="Proteomes" id="UP000320813">
    <property type="component" value="Unassembled WGS sequence"/>
</dbReference>
<dbReference type="EMBL" id="SGBD01000003">
    <property type="protein sequence ID" value="RZD14208.1"/>
    <property type="molecule type" value="Genomic_DNA"/>
</dbReference>
<evidence type="ECO:0000313" key="1">
    <source>
        <dbReference type="EMBL" id="RZD14208.1"/>
    </source>
</evidence>
<organism evidence="1 2">
    <name type="scientific">Candidatus Acidulodesulfobacterium ferriphilum</name>
    <dbReference type="NCBI Taxonomy" id="2597223"/>
    <lineage>
        <taxon>Bacteria</taxon>
        <taxon>Deltaproteobacteria</taxon>
        <taxon>Candidatus Acidulodesulfobacterales</taxon>
        <taxon>Candidatus Acidulodesulfobacterium</taxon>
    </lineage>
</organism>
<protein>
    <submittedName>
        <fullName evidence="1">Uncharacterized protein</fullName>
    </submittedName>
</protein>
<comment type="caution">
    <text evidence="1">The sequence shown here is derived from an EMBL/GenBank/DDBJ whole genome shotgun (WGS) entry which is preliminary data.</text>
</comment>